<dbReference type="InterPro" id="IPR004843">
    <property type="entry name" value="Calcineurin-like_PHP"/>
</dbReference>
<accession>A0AAE6WZ95</accession>
<dbReference type="Gene3D" id="3.60.21.10">
    <property type="match status" value="1"/>
</dbReference>
<dbReference type="GO" id="GO:0005737">
    <property type="term" value="C:cytoplasm"/>
    <property type="evidence" value="ECO:0007669"/>
    <property type="project" value="TreeGrafter"/>
</dbReference>
<organism evidence="2 3">
    <name type="scientific">Macrococcoides canis</name>
    <dbReference type="NCBI Taxonomy" id="1855823"/>
    <lineage>
        <taxon>Bacteria</taxon>
        <taxon>Bacillati</taxon>
        <taxon>Bacillota</taxon>
        <taxon>Bacilli</taxon>
        <taxon>Bacillales</taxon>
        <taxon>Staphylococcaceae</taxon>
        <taxon>Macrococcoides</taxon>
    </lineage>
</organism>
<evidence type="ECO:0000313" key="3">
    <source>
        <dbReference type="Proteomes" id="UP000501122"/>
    </source>
</evidence>
<dbReference type="PANTHER" id="PTHR32440:SF11">
    <property type="entry name" value="METALLOPHOSPHOESTERASE DOMAIN-CONTAINING PROTEIN"/>
    <property type="match status" value="1"/>
</dbReference>
<reference evidence="2" key="1">
    <citation type="journal article" date="2020" name="Antimicrob. Agents Chemother.">
        <title>The novel macrolide resistance genes mef(D), msr(F) and msr(H) are present on resistance islands in Macrococcus canis, Macrococcus caseolyticus and Staphylococcus aureus.</title>
        <authorList>
            <person name="Schwendener S."/>
            <person name="Dona V."/>
            <person name="Perreten V."/>
        </authorList>
    </citation>
    <scope>NUCLEOTIDE SEQUENCE</scope>
    <source>
        <strain evidence="2">Epi0076A</strain>
    </source>
</reference>
<dbReference type="EMBL" id="CP047363">
    <property type="protein sequence ID" value="QIH77556.1"/>
    <property type="molecule type" value="Genomic_DNA"/>
</dbReference>
<dbReference type="Pfam" id="PF00149">
    <property type="entry name" value="Metallophos"/>
    <property type="match status" value="1"/>
</dbReference>
<proteinExistence type="predicted"/>
<evidence type="ECO:0000259" key="1">
    <source>
        <dbReference type="Pfam" id="PF00149"/>
    </source>
</evidence>
<dbReference type="RefSeq" id="WP_164954030.1">
    <property type="nucleotide sequence ID" value="NZ_CP047363.1"/>
</dbReference>
<gene>
    <name evidence="2" type="ORF">GTN30_02650</name>
</gene>
<sequence>MFKILQLTDLHFGNLLPESSHIDQVTKALIMRLIHTNQPDFIAITGDLIWSKPPNSLSTFRDVLEFINSFNIPFAATFGNCSGLKMLFFGGLKMSFFSGLRLSHI</sequence>
<name>A0AAE6WZ95_9STAP</name>
<dbReference type="AlphaFoldDB" id="A0AAE6WZ95"/>
<dbReference type="InterPro" id="IPR029052">
    <property type="entry name" value="Metallo-depent_PP-like"/>
</dbReference>
<feature type="domain" description="Calcineurin-like phosphoesterase" evidence="1">
    <location>
        <begin position="2"/>
        <end position="82"/>
    </location>
</feature>
<protein>
    <recommendedName>
        <fullName evidence="1">Calcineurin-like phosphoesterase domain-containing protein</fullName>
    </recommendedName>
</protein>
<dbReference type="SUPFAM" id="SSF56300">
    <property type="entry name" value="Metallo-dependent phosphatases"/>
    <property type="match status" value="1"/>
</dbReference>
<dbReference type="PANTHER" id="PTHR32440">
    <property type="entry name" value="PHOSPHATASE DCR2-RELATED-RELATED"/>
    <property type="match status" value="1"/>
</dbReference>
<evidence type="ECO:0000313" key="2">
    <source>
        <dbReference type="EMBL" id="QIH77556.1"/>
    </source>
</evidence>
<dbReference type="GO" id="GO:0016788">
    <property type="term" value="F:hydrolase activity, acting on ester bonds"/>
    <property type="evidence" value="ECO:0007669"/>
    <property type="project" value="TreeGrafter"/>
</dbReference>
<dbReference type="Proteomes" id="UP000501122">
    <property type="component" value="Chromosome"/>
</dbReference>